<feature type="compositionally biased region" description="Basic and acidic residues" evidence="1">
    <location>
        <begin position="189"/>
        <end position="208"/>
    </location>
</feature>
<sequence length="416" mass="44529">MDPWQVAQNYGIAVAVGGAVVYYYLSTQKTKAPKGKQAAQSRRQAQQKDNVVEEPKKPLKQATVKTKGGEKSKPKAAAKADSKKTAPKPAKSAPQVPVEDVTHEDESEMSAKAFAQQMQKAKQGTDLSRPSQQTARVRTVKTGKALASPSLPSGGQDSDAEARAAGDISDMLEPTPSGPTSLRITASEKPQKEKKVQKKEEEKPESKKQRQNRKKKEEARLAREAEDQERKVLMESQRRTAREARGEPAKNGIPVAPAPVKNPWAEQNAAREAQVQTAPVVNGSAAPPLLDTFDAESTGSSTGGLEASTAATSTYEQDAPSEEDQLVAAVRQTEDESGWNTVAKPKGKKKKTTTDDDSGAATPVEQAKPVKAPAPAPAPAAQKFTSGEKPKGFQALTDEYVQRSDVDPSDASNWDA</sequence>
<feature type="compositionally biased region" description="Low complexity" evidence="1">
    <location>
        <begin position="111"/>
        <end position="122"/>
    </location>
</feature>
<evidence type="ECO:0000313" key="4">
    <source>
        <dbReference type="Proteomes" id="UP000799441"/>
    </source>
</evidence>
<feature type="compositionally biased region" description="Basic and acidic residues" evidence="1">
    <location>
        <begin position="215"/>
        <end position="248"/>
    </location>
</feature>
<feature type="region of interest" description="Disordered" evidence="1">
    <location>
        <begin position="29"/>
        <end position="416"/>
    </location>
</feature>
<evidence type="ECO:0000313" key="3">
    <source>
        <dbReference type="EMBL" id="KAF2722663.1"/>
    </source>
</evidence>
<feature type="compositionally biased region" description="Basic and acidic residues" evidence="1">
    <location>
        <begin position="67"/>
        <end position="84"/>
    </location>
</feature>
<dbReference type="EMBL" id="MU003781">
    <property type="protein sequence ID" value="KAF2722663.1"/>
    <property type="molecule type" value="Genomic_DNA"/>
</dbReference>
<comment type="caution">
    <text evidence="3">The sequence shown here is derived from an EMBL/GenBank/DDBJ whole genome shotgun (WGS) entry which is preliminary data.</text>
</comment>
<evidence type="ECO:0000256" key="2">
    <source>
        <dbReference type="SAM" id="Phobius"/>
    </source>
</evidence>
<name>A0A9P4QBG5_9PEZI</name>
<feature type="transmembrane region" description="Helical" evidence="2">
    <location>
        <begin position="6"/>
        <end position="25"/>
    </location>
</feature>
<dbReference type="OrthoDB" id="4207724at2759"/>
<dbReference type="Proteomes" id="UP000799441">
    <property type="component" value="Unassembled WGS sequence"/>
</dbReference>
<proteinExistence type="predicted"/>
<accession>A0A9P4QBG5</accession>
<keyword evidence="2" id="KW-0812">Transmembrane</keyword>
<keyword evidence="2" id="KW-1133">Transmembrane helix</keyword>
<organism evidence="3 4">
    <name type="scientific">Polychaeton citri CBS 116435</name>
    <dbReference type="NCBI Taxonomy" id="1314669"/>
    <lineage>
        <taxon>Eukaryota</taxon>
        <taxon>Fungi</taxon>
        <taxon>Dikarya</taxon>
        <taxon>Ascomycota</taxon>
        <taxon>Pezizomycotina</taxon>
        <taxon>Dothideomycetes</taxon>
        <taxon>Dothideomycetidae</taxon>
        <taxon>Capnodiales</taxon>
        <taxon>Capnodiaceae</taxon>
        <taxon>Polychaeton</taxon>
    </lineage>
</organism>
<dbReference type="AlphaFoldDB" id="A0A9P4QBG5"/>
<feature type="compositionally biased region" description="Polar residues" evidence="1">
    <location>
        <begin position="125"/>
        <end position="136"/>
    </location>
</feature>
<keyword evidence="4" id="KW-1185">Reference proteome</keyword>
<reference evidence="3" key="1">
    <citation type="journal article" date="2020" name="Stud. Mycol.">
        <title>101 Dothideomycetes genomes: a test case for predicting lifestyles and emergence of pathogens.</title>
        <authorList>
            <person name="Haridas S."/>
            <person name="Albert R."/>
            <person name="Binder M."/>
            <person name="Bloem J."/>
            <person name="Labutti K."/>
            <person name="Salamov A."/>
            <person name="Andreopoulos B."/>
            <person name="Baker S."/>
            <person name="Barry K."/>
            <person name="Bills G."/>
            <person name="Bluhm B."/>
            <person name="Cannon C."/>
            <person name="Castanera R."/>
            <person name="Culley D."/>
            <person name="Daum C."/>
            <person name="Ezra D."/>
            <person name="Gonzalez J."/>
            <person name="Henrissat B."/>
            <person name="Kuo A."/>
            <person name="Liang C."/>
            <person name="Lipzen A."/>
            <person name="Lutzoni F."/>
            <person name="Magnuson J."/>
            <person name="Mondo S."/>
            <person name="Nolan M."/>
            <person name="Ohm R."/>
            <person name="Pangilinan J."/>
            <person name="Park H.-J."/>
            <person name="Ramirez L."/>
            <person name="Alfaro M."/>
            <person name="Sun H."/>
            <person name="Tritt A."/>
            <person name="Yoshinaga Y."/>
            <person name="Zwiers L.-H."/>
            <person name="Turgeon B."/>
            <person name="Goodwin S."/>
            <person name="Spatafora J."/>
            <person name="Crous P."/>
            <person name="Grigoriev I."/>
        </authorList>
    </citation>
    <scope>NUCLEOTIDE SEQUENCE</scope>
    <source>
        <strain evidence="3">CBS 116435</strain>
    </source>
</reference>
<evidence type="ECO:0000256" key="1">
    <source>
        <dbReference type="SAM" id="MobiDB-lite"/>
    </source>
</evidence>
<gene>
    <name evidence="3" type="ORF">K431DRAFT_293293</name>
</gene>
<keyword evidence="2" id="KW-0472">Membrane</keyword>
<protein>
    <submittedName>
        <fullName evidence="3">Uncharacterized protein</fullName>
    </submittedName>
</protein>